<dbReference type="AlphaFoldDB" id="A0AAD7SRK0"/>
<accession>A0AAD7SRK0</accession>
<feature type="region of interest" description="Disordered" evidence="1">
    <location>
        <begin position="1"/>
        <end position="25"/>
    </location>
</feature>
<evidence type="ECO:0000313" key="3">
    <source>
        <dbReference type="Proteomes" id="UP001221898"/>
    </source>
</evidence>
<proteinExistence type="predicted"/>
<evidence type="ECO:0000256" key="1">
    <source>
        <dbReference type="SAM" id="MobiDB-lite"/>
    </source>
</evidence>
<comment type="caution">
    <text evidence="2">The sequence shown here is derived from an EMBL/GenBank/DDBJ whole genome shotgun (WGS) entry which is preliminary data.</text>
</comment>
<evidence type="ECO:0000313" key="2">
    <source>
        <dbReference type="EMBL" id="KAJ8407537.1"/>
    </source>
</evidence>
<gene>
    <name evidence="2" type="ORF">AAFF_G00273940</name>
</gene>
<protein>
    <submittedName>
        <fullName evidence="2">Uncharacterized protein</fullName>
    </submittedName>
</protein>
<organism evidence="2 3">
    <name type="scientific">Aldrovandia affinis</name>
    <dbReference type="NCBI Taxonomy" id="143900"/>
    <lineage>
        <taxon>Eukaryota</taxon>
        <taxon>Metazoa</taxon>
        <taxon>Chordata</taxon>
        <taxon>Craniata</taxon>
        <taxon>Vertebrata</taxon>
        <taxon>Euteleostomi</taxon>
        <taxon>Actinopterygii</taxon>
        <taxon>Neopterygii</taxon>
        <taxon>Teleostei</taxon>
        <taxon>Notacanthiformes</taxon>
        <taxon>Halosauridae</taxon>
        <taxon>Aldrovandia</taxon>
    </lineage>
</organism>
<dbReference type="Proteomes" id="UP001221898">
    <property type="component" value="Unassembled WGS sequence"/>
</dbReference>
<dbReference type="EMBL" id="JAINUG010000038">
    <property type="protein sequence ID" value="KAJ8407537.1"/>
    <property type="molecule type" value="Genomic_DNA"/>
</dbReference>
<name>A0AAD7SRK0_9TELE</name>
<reference evidence="2" key="1">
    <citation type="journal article" date="2023" name="Science">
        <title>Genome structures resolve the early diversification of teleost fishes.</title>
        <authorList>
            <person name="Parey E."/>
            <person name="Louis A."/>
            <person name="Montfort J."/>
            <person name="Bouchez O."/>
            <person name="Roques C."/>
            <person name="Iampietro C."/>
            <person name="Lluch J."/>
            <person name="Castinel A."/>
            <person name="Donnadieu C."/>
            <person name="Desvignes T."/>
            <person name="Floi Bucao C."/>
            <person name="Jouanno E."/>
            <person name="Wen M."/>
            <person name="Mejri S."/>
            <person name="Dirks R."/>
            <person name="Jansen H."/>
            <person name="Henkel C."/>
            <person name="Chen W.J."/>
            <person name="Zahm M."/>
            <person name="Cabau C."/>
            <person name="Klopp C."/>
            <person name="Thompson A.W."/>
            <person name="Robinson-Rechavi M."/>
            <person name="Braasch I."/>
            <person name="Lecointre G."/>
            <person name="Bobe J."/>
            <person name="Postlethwait J.H."/>
            <person name="Berthelot C."/>
            <person name="Roest Crollius H."/>
            <person name="Guiguen Y."/>
        </authorList>
    </citation>
    <scope>NUCLEOTIDE SEQUENCE</scope>
    <source>
        <strain evidence="2">NC1722</strain>
    </source>
</reference>
<keyword evidence="3" id="KW-1185">Reference proteome</keyword>
<sequence>MLEGEMTASEELHFPQSFEGDPVKQESSVRVDKGFSGTAAILSQCCTNHRGFILCCGRFAAPDSGSGMSVCGFNHNPPAI</sequence>